<dbReference type="InterPro" id="IPR050164">
    <property type="entry name" value="Peptidase_C19"/>
</dbReference>
<proteinExistence type="inferred from homology"/>
<accession>A0A6N2M5X9</accession>
<dbReference type="GO" id="GO:0004843">
    <property type="term" value="F:cysteine-type deubiquitinase activity"/>
    <property type="evidence" value="ECO:0007669"/>
    <property type="project" value="InterPro"/>
</dbReference>
<dbReference type="GO" id="GO:0016579">
    <property type="term" value="P:protein deubiquitination"/>
    <property type="evidence" value="ECO:0007669"/>
    <property type="project" value="InterPro"/>
</dbReference>
<dbReference type="PANTHER" id="PTHR24006:SF677">
    <property type="entry name" value="UBIQUITIN CARBOXYL-TERMINAL HYDROLASE 19"/>
    <property type="match status" value="1"/>
</dbReference>
<comment type="similarity">
    <text evidence="1">Belongs to the peptidase C19 family.</text>
</comment>
<protein>
    <recommendedName>
        <fullName evidence="2">USP domain-containing protein</fullName>
    </recommendedName>
</protein>
<feature type="domain" description="USP" evidence="2">
    <location>
        <begin position="214"/>
        <end position="509"/>
    </location>
</feature>
<dbReference type="InterPro" id="IPR001394">
    <property type="entry name" value="Peptidase_C19_UCH"/>
</dbReference>
<dbReference type="GO" id="GO:0005634">
    <property type="term" value="C:nucleus"/>
    <property type="evidence" value="ECO:0007669"/>
    <property type="project" value="TreeGrafter"/>
</dbReference>
<reference evidence="3" key="1">
    <citation type="submission" date="2019-03" db="EMBL/GenBank/DDBJ databases">
        <authorList>
            <person name="Mank J."/>
            <person name="Almeida P."/>
        </authorList>
    </citation>
    <scope>NUCLEOTIDE SEQUENCE</scope>
    <source>
        <strain evidence="3">78183</strain>
    </source>
</reference>
<sequence>MSHVKEVEPIVRMYAILQHFCIRQSDALSENEFRDATRIIFHHKFNFGSVGYTAKEARSVTGDGSFVTIDNKKDERNEGATFGYAISTENFGDSTSKHKREYDRAVTPRKEYDVQVFRILGLKSVLVTGCQEAHWKAGHKLKCKEFKLNSSQTARSNFGFKPSGGGIKSFSSIALAPAYEVSNSKPIKKPGKVLFPYEEFIKLFNSDKPGFSPRGLLNCGNSCFANVVLQCLTYTRPFVAYLLNKGHQTECRPSQSTLPFSPINMLSRLPNIGGNLGYGRQEDAHEFMRFAIDTMQSVCLDEFGEEKAVEPASQETTIIQHIFGGRLQSQVICAKCNKISNQFENMMGLTVEIHGDAASLEECLDQFADKEWLHGENMYKCDRCNNYVKAWKRLTIQRAPNALTIALKSFQSGRYGKLNKRVTFPEMMSEGGDDTDVYKLYAVVVHGAYMLVYNRVSVRPSCLRTIEPSKEQQSIMKVDLDSYTKNPAEHLSPIKLMEPHNFELSFSVLDGDRLPRSNALYSTSYGDGIGASNIPYDPDVPKPGNR</sequence>
<dbReference type="GO" id="GO:0005829">
    <property type="term" value="C:cytosol"/>
    <property type="evidence" value="ECO:0007669"/>
    <property type="project" value="TreeGrafter"/>
</dbReference>
<dbReference type="PROSITE" id="PS00972">
    <property type="entry name" value="USP_1"/>
    <property type="match status" value="1"/>
</dbReference>
<dbReference type="SUPFAM" id="SSF54001">
    <property type="entry name" value="Cysteine proteinases"/>
    <property type="match status" value="1"/>
</dbReference>
<dbReference type="PROSITE" id="PS50235">
    <property type="entry name" value="USP_3"/>
    <property type="match status" value="1"/>
</dbReference>
<dbReference type="Gene3D" id="3.90.70.10">
    <property type="entry name" value="Cysteine proteinases"/>
    <property type="match status" value="1"/>
</dbReference>
<dbReference type="Pfam" id="PF00443">
    <property type="entry name" value="UCH"/>
    <property type="match status" value="1"/>
</dbReference>
<dbReference type="AlphaFoldDB" id="A0A6N2M5X9"/>
<evidence type="ECO:0000256" key="1">
    <source>
        <dbReference type="ARBA" id="ARBA00009085"/>
    </source>
</evidence>
<dbReference type="EMBL" id="CAADRP010001707">
    <property type="protein sequence ID" value="VFU49384.1"/>
    <property type="molecule type" value="Genomic_DNA"/>
</dbReference>
<name>A0A6N2M5X9_SALVM</name>
<dbReference type="InterPro" id="IPR018200">
    <property type="entry name" value="USP_CS"/>
</dbReference>
<dbReference type="InterPro" id="IPR038765">
    <property type="entry name" value="Papain-like_cys_pep_sf"/>
</dbReference>
<dbReference type="InterPro" id="IPR028889">
    <property type="entry name" value="USP"/>
</dbReference>
<evidence type="ECO:0000259" key="2">
    <source>
        <dbReference type="PROSITE" id="PS50235"/>
    </source>
</evidence>
<dbReference type="PANTHER" id="PTHR24006">
    <property type="entry name" value="UBIQUITIN CARBOXYL-TERMINAL HYDROLASE"/>
    <property type="match status" value="1"/>
</dbReference>
<organism evidence="3">
    <name type="scientific">Salix viminalis</name>
    <name type="common">Common osier</name>
    <name type="synonym">Basket willow</name>
    <dbReference type="NCBI Taxonomy" id="40686"/>
    <lineage>
        <taxon>Eukaryota</taxon>
        <taxon>Viridiplantae</taxon>
        <taxon>Streptophyta</taxon>
        <taxon>Embryophyta</taxon>
        <taxon>Tracheophyta</taxon>
        <taxon>Spermatophyta</taxon>
        <taxon>Magnoliopsida</taxon>
        <taxon>eudicotyledons</taxon>
        <taxon>Gunneridae</taxon>
        <taxon>Pentapetalae</taxon>
        <taxon>rosids</taxon>
        <taxon>fabids</taxon>
        <taxon>Malpighiales</taxon>
        <taxon>Salicaceae</taxon>
        <taxon>Saliceae</taxon>
        <taxon>Salix</taxon>
    </lineage>
</organism>
<evidence type="ECO:0000313" key="3">
    <source>
        <dbReference type="EMBL" id="VFU49384.1"/>
    </source>
</evidence>
<gene>
    <name evidence="3" type="ORF">SVIM_LOCUS325337</name>
</gene>